<feature type="chain" id="PRO_5038757961" description="PknH-like extracellular domain-containing protein" evidence="1">
    <location>
        <begin position="22"/>
        <end position="217"/>
    </location>
</feature>
<dbReference type="RefSeq" id="WP_203985770.1">
    <property type="nucleotide sequence ID" value="NZ_BOOU01000047.1"/>
</dbReference>
<protein>
    <recommendedName>
        <fullName evidence="4">PknH-like extracellular domain-containing protein</fullName>
    </recommendedName>
</protein>
<evidence type="ECO:0000256" key="1">
    <source>
        <dbReference type="SAM" id="SignalP"/>
    </source>
</evidence>
<evidence type="ECO:0000313" key="2">
    <source>
        <dbReference type="EMBL" id="GII78359.1"/>
    </source>
</evidence>
<dbReference type="PROSITE" id="PS51257">
    <property type="entry name" value="PROKAR_LIPOPROTEIN"/>
    <property type="match status" value="1"/>
</dbReference>
<keyword evidence="1" id="KW-0732">Signal</keyword>
<accession>A0A919V030</accession>
<keyword evidence="3" id="KW-1185">Reference proteome</keyword>
<dbReference type="Proteomes" id="UP000655287">
    <property type="component" value="Unassembled WGS sequence"/>
</dbReference>
<proteinExistence type="predicted"/>
<comment type="caution">
    <text evidence="2">The sequence shown here is derived from an EMBL/GenBank/DDBJ whole genome shotgun (WGS) entry which is preliminary data.</text>
</comment>
<gene>
    <name evidence="2" type="ORF">Sru01_33410</name>
</gene>
<dbReference type="EMBL" id="BOOU01000047">
    <property type="protein sequence ID" value="GII78359.1"/>
    <property type="molecule type" value="Genomic_DNA"/>
</dbReference>
<evidence type="ECO:0008006" key="4">
    <source>
        <dbReference type="Google" id="ProtNLM"/>
    </source>
</evidence>
<reference evidence="2" key="1">
    <citation type="submission" date="2021-01" db="EMBL/GenBank/DDBJ databases">
        <title>Whole genome shotgun sequence of Sphaerisporangium rufum NBRC 109079.</title>
        <authorList>
            <person name="Komaki H."/>
            <person name="Tamura T."/>
        </authorList>
    </citation>
    <scope>NUCLEOTIDE SEQUENCE</scope>
    <source>
        <strain evidence="2">NBRC 109079</strain>
    </source>
</reference>
<organism evidence="2 3">
    <name type="scientific">Sphaerisporangium rufum</name>
    <dbReference type="NCBI Taxonomy" id="1381558"/>
    <lineage>
        <taxon>Bacteria</taxon>
        <taxon>Bacillati</taxon>
        <taxon>Actinomycetota</taxon>
        <taxon>Actinomycetes</taxon>
        <taxon>Streptosporangiales</taxon>
        <taxon>Streptosporangiaceae</taxon>
        <taxon>Sphaerisporangium</taxon>
    </lineage>
</organism>
<name>A0A919V030_9ACTN</name>
<sequence length="217" mass="22396">MRITGAVVACALLATACGAGGEPGDEPAPPGLSLARRALTGIEDPSVDFSEPVGGAWRPPFEPANERCATLFDLAEGKPWRSPAEVAEIATYHGYHLGETAGVVVTAYPAGEARRALREAAGLMRGCPVAAVKAAVKKAGGGDRLVASPLTVKAGDGAEARRFRGRVGGYPYEMHLVVMRSGDMLVSLVHTGLARLDAGRTQKLAAAVAARVRADGQ</sequence>
<feature type="signal peptide" evidence="1">
    <location>
        <begin position="1"/>
        <end position="21"/>
    </location>
</feature>
<evidence type="ECO:0000313" key="3">
    <source>
        <dbReference type="Proteomes" id="UP000655287"/>
    </source>
</evidence>
<dbReference type="AlphaFoldDB" id="A0A919V030"/>